<protein>
    <recommendedName>
        <fullName evidence="3">Ribosomal protein S18</fullName>
    </recommendedName>
</protein>
<evidence type="ECO:0000313" key="1">
    <source>
        <dbReference type="EMBL" id="MFB2876472.1"/>
    </source>
</evidence>
<reference evidence="1 2" key="1">
    <citation type="submission" date="2024-09" db="EMBL/GenBank/DDBJ databases">
        <title>Floridaenema gen nov. (Aerosakkonemataceae, Aerosakkonematales ord. nov., Cyanobacteria) from benthic tropical and subtropical fresh waters, with the description of four new species.</title>
        <authorList>
            <person name="Moretto J.A."/>
            <person name="Berthold D.E."/>
            <person name="Lefler F.W."/>
            <person name="Huang I.-S."/>
            <person name="Laughinghouse H. IV."/>
        </authorList>
    </citation>
    <scope>NUCLEOTIDE SEQUENCE [LARGE SCALE GENOMIC DNA]</scope>
    <source>
        <strain evidence="1 2">BLCC-F46</strain>
    </source>
</reference>
<dbReference type="EMBL" id="JBHFNQ010000052">
    <property type="protein sequence ID" value="MFB2876472.1"/>
    <property type="molecule type" value="Genomic_DNA"/>
</dbReference>
<proteinExistence type="predicted"/>
<comment type="caution">
    <text evidence="1">The sequence shown here is derived from an EMBL/GenBank/DDBJ whole genome shotgun (WGS) entry which is preliminary data.</text>
</comment>
<evidence type="ECO:0000313" key="2">
    <source>
        <dbReference type="Proteomes" id="UP001576774"/>
    </source>
</evidence>
<dbReference type="RefSeq" id="WP_413269606.1">
    <property type="nucleotide sequence ID" value="NZ_JBHFNQ010000052.1"/>
</dbReference>
<organism evidence="1 2">
    <name type="scientific">Floridaenema aerugineum BLCC-F46</name>
    <dbReference type="NCBI Taxonomy" id="3153654"/>
    <lineage>
        <taxon>Bacteria</taxon>
        <taxon>Bacillati</taxon>
        <taxon>Cyanobacteriota</taxon>
        <taxon>Cyanophyceae</taxon>
        <taxon>Oscillatoriophycideae</taxon>
        <taxon>Aerosakkonematales</taxon>
        <taxon>Aerosakkonemataceae</taxon>
        <taxon>Floridanema</taxon>
        <taxon>Floridanema aerugineum</taxon>
    </lineage>
</organism>
<accession>A0ABV4X111</accession>
<gene>
    <name evidence="1" type="ORF">ACE1CC_06230</name>
</gene>
<name>A0ABV4X111_9CYAN</name>
<keyword evidence="2" id="KW-1185">Reference proteome</keyword>
<evidence type="ECO:0008006" key="3">
    <source>
        <dbReference type="Google" id="ProtNLM"/>
    </source>
</evidence>
<sequence length="53" mass="6169">MIKQIGNLCPKFNFKKRQARETIALPPQSFNQSAIALILKTTKIHIKQQTYRL</sequence>
<dbReference type="Proteomes" id="UP001576774">
    <property type="component" value="Unassembled WGS sequence"/>
</dbReference>